<dbReference type="GO" id="GO:0016491">
    <property type="term" value="F:oxidoreductase activity"/>
    <property type="evidence" value="ECO:0007669"/>
    <property type="project" value="UniProtKB-KW"/>
</dbReference>
<proteinExistence type="inferred from homology"/>
<comment type="cofactor">
    <cofactor evidence="1">
        <name>FAD</name>
        <dbReference type="ChEBI" id="CHEBI:57692"/>
    </cofactor>
</comment>
<keyword evidence="5" id="KW-0479">Metal-binding</keyword>
<keyword evidence="6" id="KW-0274">FAD</keyword>
<dbReference type="Gene3D" id="3.30.70.20">
    <property type="match status" value="1"/>
</dbReference>
<protein>
    <submittedName>
        <fullName evidence="11">CoB--CoM heterodisulfide reductase iron-sulfur subunit A family protein</fullName>
    </submittedName>
</protein>
<keyword evidence="9" id="KW-0411">Iron-sulfur</keyword>
<dbReference type="Gene3D" id="3.50.50.60">
    <property type="entry name" value="FAD/NAD(P)-binding domain"/>
    <property type="match status" value="2"/>
</dbReference>
<accession>A0A523WDB0</accession>
<comment type="caution">
    <text evidence="11">The sequence shown here is derived from an EMBL/GenBank/DDBJ whole genome shotgun (WGS) entry which is preliminary data.</text>
</comment>
<dbReference type="PANTHER" id="PTHR43498:SF1">
    <property type="entry name" value="COB--COM HETERODISULFIDE REDUCTASE IRON-SULFUR SUBUNIT A"/>
    <property type="match status" value="1"/>
</dbReference>
<evidence type="ECO:0000256" key="7">
    <source>
        <dbReference type="ARBA" id="ARBA00023002"/>
    </source>
</evidence>
<dbReference type="AlphaFoldDB" id="A0A523WDB0"/>
<dbReference type="SUPFAM" id="SSF51905">
    <property type="entry name" value="FAD/NAD(P)-binding domain"/>
    <property type="match status" value="1"/>
</dbReference>
<dbReference type="Gene3D" id="3.40.50.720">
    <property type="entry name" value="NAD(P)-binding Rossmann-like Domain"/>
    <property type="match status" value="1"/>
</dbReference>
<dbReference type="InterPro" id="IPR017896">
    <property type="entry name" value="4Fe4S_Fe-S-bd"/>
</dbReference>
<dbReference type="Proteomes" id="UP000319130">
    <property type="component" value="Unassembled WGS sequence"/>
</dbReference>
<dbReference type="InterPro" id="IPR003953">
    <property type="entry name" value="FAD-dep_OxRdtase_2_FAD-bd"/>
</dbReference>
<feature type="domain" description="4Fe-4S ferredoxin-type" evidence="10">
    <location>
        <begin position="149"/>
        <end position="179"/>
    </location>
</feature>
<dbReference type="PANTHER" id="PTHR43498">
    <property type="entry name" value="FERREDOXIN:COB-COM HETERODISULFIDE REDUCTASE SUBUNIT A"/>
    <property type="match status" value="1"/>
</dbReference>
<evidence type="ECO:0000256" key="8">
    <source>
        <dbReference type="ARBA" id="ARBA00023004"/>
    </source>
</evidence>
<evidence type="ECO:0000256" key="9">
    <source>
        <dbReference type="ARBA" id="ARBA00023014"/>
    </source>
</evidence>
<comment type="similarity">
    <text evidence="2">Belongs to the HdrA family.</text>
</comment>
<feature type="domain" description="4Fe-4S ferredoxin-type" evidence="10">
    <location>
        <begin position="104"/>
        <end position="134"/>
    </location>
</feature>
<organism evidence="11 12">
    <name type="scientific">Aerophobetes bacterium</name>
    <dbReference type="NCBI Taxonomy" id="2030807"/>
    <lineage>
        <taxon>Bacteria</taxon>
        <taxon>Candidatus Aerophobota</taxon>
    </lineage>
</organism>
<dbReference type="PROSITE" id="PS51379">
    <property type="entry name" value="4FE4S_FER_2"/>
    <property type="match status" value="2"/>
</dbReference>
<keyword evidence="8" id="KW-0408">Iron</keyword>
<dbReference type="EMBL" id="SOIZ01000015">
    <property type="protein sequence ID" value="TET64992.1"/>
    <property type="molecule type" value="Genomic_DNA"/>
</dbReference>
<dbReference type="Pfam" id="PF00037">
    <property type="entry name" value="Fer4"/>
    <property type="match status" value="1"/>
</dbReference>
<keyword evidence="7" id="KW-0560">Oxidoreductase</keyword>
<dbReference type="SUPFAM" id="SSF51971">
    <property type="entry name" value="Nucleotide-binding domain"/>
    <property type="match status" value="1"/>
</dbReference>
<evidence type="ECO:0000256" key="4">
    <source>
        <dbReference type="ARBA" id="ARBA00022630"/>
    </source>
</evidence>
<name>A0A523WDB0_UNCAE</name>
<evidence type="ECO:0000256" key="3">
    <source>
        <dbReference type="ARBA" id="ARBA00022485"/>
    </source>
</evidence>
<keyword evidence="4" id="KW-0285">Flavoprotein</keyword>
<dbReference type="PROSITE" id="PS00198">
    <property type="entry name" value="4FE4S_FER_1"/>
    <property type="match status" value="1"/>
</dbReference>
<evidence type="ECO:0000313" key="11">
    <source>
        <dbReference type="EMBL" id="TET64992.1"/>
    </source>
</evidence>
<evidence type="ECO:0000256" key="5">
    <source>
        <dbReference type="ARBA" id="ARBA00022723"/>
    </source>
</evidence>
<dbReference type="GO" id="GO:0051539">
    <property type="term" value="F:4 iron, 4 sulfur cluster binding"/>
    <property type="evidence" value="ECO:0007669"/>
    <property type="project" value="UniProtKB-KW"/>
</dbReference>
<gene>
    <name evidence="11" type="ORF">E3J48_00325</name>
</gene>
<dbReference type="Pfam" id="PF00890">
    <property type="entry name" value="FAD_binding_2"/>
    <property type="match status" value="1"/>
</dbReference>
<reference evidence="11 12" key="1">
    <citation type="submission" date="2019-03" db="EMBL/GenBank/DDBJ databases">
        <title>Metabolic potential of uncultured bacteria and archaea associated with petroleum seepage in deep-sea sediments.</title>
        <authorList>
            <person name="Dong X."/>
            <person name="Hubert C."/>
        </authorList>
    </citation>
    <scope>NUCLEOTIDE SEQUENCE [LARGE SCALE GENOMIC DNA]</scope>
    <source>
        <strain evidence="11">E29_bin52</strain>
    </source>
</reference>
<evidence type="ECO:0000256" key="6">
    <source>
        <dbReference type="ARBA" id="ARBA00022827"/>
    </source>
</evidence>
<evidence type="ECO:0000313" key="12">
    <source>
        <dbReference type="Proteomes" id="UP000319130"/>
    </source>
</evidence>
<evidence type="ECO:0000259" key="10">
    <source>
        <dbReference type="PROSITE" id="PS51379"/>
    </source>
</evidence>
<evidence type="ECO:0000256" key="2">
    <source>
        <dbReference type="ARBA" id="ARBA00006561"/>
    </source>
</evidence>
<keyword evidence="3" id="KW-0004">4Fe-4S</keyword>
<dbReference type="InterPro" id="IPR039650">
    <property type="entry name" value="HdrA-like"/>
</dbReference>
<dbReference type="GO" id="GO:0046872">
    <property type="term" value="F:metal ion binding"/>
    <property type="evidence" value="ECO:0007669"/>
    <property type="project" value="UniProtKB-KW"/>
</dbReference>
<dbReference type="InterPro" id="IPR036188">
    <property type="entry name" value="FAD/NAD-bd_sf"/>
</dbReference>
<dbReference type="Pfam" id="PF12831">
    <property type="entry name" value="FAD_oxidored"/>
    <property type="match status" value="1"/>
</dbReference>
<dbReference type="InterPro" id="IPR017900">
    <property type="entry name" value="4Fe4S_Fe_S_CS"/>
</dbReference>
<evidence type="ECO:0000256" key="1">
    <source>
        <dbReference type="ARBA" id="ARBA00001974"/>
    </source>
</evidence>
<feature type="non-terminal residue" evidence="11">
    <location>
        <position position="840"/>
    </location>
</feature>
<sequence>MAKKVGAVMVIGGGIGGIQASIDLADSGFKVYLVDRKPDIGGAMSQLDKTFPTHDCRLCILSPKLKGCLRFGLGGYPNVEILNFAEIEKVEGEAGDFKVTVKRLPRYVDPEKCNGCGECVHVCPVEVPSEFEQGLVKRKAIYRPNPQTPSFVIDKSICPSDCRECSKVCKPDAIHHDMQEEMVEVNVGAIILSSGFDTFSPHLKKEYGWGIFPNVITGLQFERILSGSGPYQGQMLRPSDKKSPRRIAWIQCVGSRDLKSDCHSYCSSVCCMYATKEAIIAKEGTGSNITCHIYFMDMRCFGKDFDRYYERARKKCGVEYRRSRVAAVKEDPQTSNLRIRYESEEGELKEEEYDLVVLSLALDPPSGTQEVVQKLGIELNDYGFARADLFSPVQTSKKGSYVCGAVSGPKDIPETVFQASGAAAMASSLLSEVRGKLTEKKHYPPEVDVSDEEPRIGVFVCRCDVNIGGTVDVPRVVELAGSLPAVVYVEENLQTCSQGTQEKMKEAIRKHQLNRVVVACGTVRTHEPLFQETVREAGLNPHLLEIANIREECSWVHVREPERATQKAQELVRMAVAKAALIQPLFAMHSSVIQRALIIGGGLAGMVSALSVADQGFEVHVVEREKNLGGNLKNMHYTLEGKDISNFRDSLTVQVQKHPRIRVYKGAEIQNVGGYVGSYTTTISQADDGSSPRAVSLEHGVIILATGAQEMKPQEYLYGEDERILTQLELEDMLMQPGASIKKTKPVVMIQCVGSRDKDRPYCSRVCCSDAVKNALKIRELNSGANIFILYRDMATYGFKESFYQEARSKGIVFVRYDEYKKPEVKLKDGVLQVEVTDPI</sequence>